<keyword evidence="4 5" id="KW-0472">Membrane</keyword>
<dbReference type="Proteomes" id="UP000278627">
    <property type="component" value="Unassembled WGS sequence"/>
</dbReference>
<feature type="transmembrane region" description="Helical" evidence="5">
    <location>
        <begin position="416"/>
        <end position="434"/>
    </location>
</feature>
<evidence type="ECO:0000256" key="5">
    <source>
        <dbReference type="SAM" id="Phobius"/>
    </source>
</evidence>
<dbReference type="GO" id="GO:0016020">
    <property type="term" value="C:membrane"/>
    <property type="evidence" value="ECO:0007669"/>
    <property type="project" value="UniProtKB-SubCell"/>
</dbReference>
<dbReference type="EMBL" id="UZAD01013359">
    <property type="protein sequence ID" value="VDN94342.1"/>
    <property type="molecule type" value="Genomic_DNA"/>
</dbReference>
<evidence type="ECO:0000259" key="6">
    <source>
        <dbReference type="Pfam" id="PF07782"/>
    </source>
</evidence>
<proteinExistence type="predicted"/>
<dbReference type="STRING" id="6280.A0A158PSJ0"/>
<feature type="transmembrane region" description="Helical" evidence="5">
    <location>
        <begin position="115"/>
        <end position="142"/>
    </location>
</feature>
<dbReference type="AlphaFoldDB" id="A0A158PSJ0"/>
<dbReference type="PANTHER" id="PTHR21041:SF9">
    <property type="entry name" value="DENDRITIC CELL-SPECIFIC TRANSMEMBRANE PROTEIN-LIKE DOMAIN-CONTAINING PROTEIN"/>
    <property type="match status" value="1"/>
</dbReference>
<feature type="transmembrane region" description="Helical" evidence="5">
    <location>
        <begin position="521"/>
        <end position="542"/>
    </location>
</feature>
<protein>
    <submittedName>
        <fullName evidence="9">DC_STAMP domain-containing protein</fullName>
    </submittedName>
</protein>
<evidence type="ECO:0000313" key="7">
    <source>
        <dbReference type="EMBL" id="VDN94342.1"/>
    </source>
</evidence>
<evidence type="ECO:0000256" key="4">
    <source>
        <dbReference type="ARBA" id="ARBA00023136"/>
    </source>
</evidence>
<dbReference type="Pfam" id="PF07782">
    <property type="entry name" value="DC_STAMP"/>
    <property type="match status" value="2"/>
</dbReference>
<gene>
    <name evidence="7" type="ORF">BPAG_LOCUS13157</name>
</gene>
<feature type="transmembrane region" description="Helical" evidence="5">
    <location>
        <begin position="80"/>
        <end position="103"/>
    </location>
</feature>
<dbReference type="InterPro" id="IPR051856">
    <property type="entry name" value="CSR-E3_Ligase_Protein"/>
</dbReference>
<evidence type="ECO:0000256" key="3">
    <source>
        <dbReference type="ARBA" id="ARBA00022989"/>
    </source>
</evidence>
<dbReference type="Pfam" id="PF26039">
    <property type="entry name" value="Dcst2"/>
    <property type="match status" value="1"/>
</dbReference>
<keyword evidence="8" id="KW-1185">Reference proteome</keyword>
<comment type="subcellular location">
    <subcellularLocation>
        <location evidence="1">Membrane</location>
        <topology evidence="1">Multi-pass membrane protein</topology>
    </subcellularLocation>
</comment>
<feature type="transmembrane region" description="Helical" evidence="5">
    <location>
        <begin position="149"/>
        <end position="166"/>
    </location>
</feature>
<dbReference type="WBParaSite" id="BPAG_0001322901-mRNA-1">
    <property type="protein sequence ID" value="BPAG_0001322901-mRNA-1"/>
    <property type="gene ID" value="BPAG_0001322901"/>
</dbReference>
<sequence length="798" mass="92171">MLINVLRRPKQRALKKLEELYFIAENCRRSVTGEESLVDKRKEFWMKCGVFFPPFYPSPKPAPRNAYERMFTHGTRENDLIRIVSSFLLCEFVGLLFFVSIALKYSVFPSRLGVYVSIVVQLILSLMIPFPSIRAIILIAAVKLTTSRLRSIILMFIIVWAFQISATNTTRNLQMLAESAACVSDSAIQIGNKLVSEVNMQTNKVVIDLFRTSLSLSGLKEQGRFFIKHLEIFRNTMRKLQNIVVKFGKQTKDYLVQLLTVKEYCQRFFIGPYYFCLRIFDESTQYCDRLTLYRGLPVCKFVKDMRMICDAARFGELVCDIPEKIKESLKSGFLTFTKDKMKAAMNSVVNDYNISFLAKEARAAKKSWDEFGISLNHTIEDNHTQTFQLEKMKEELEGVLNQFGVFVEILSTTISFIIPNLIIITFLMALVYVIKYKQKEKVDNVYITGEFRNVDMLREAQGQPSLLPLLPKERETAAGEGFLAKLLQRILHIFHPITGSQHSDNDWRQCFIEPNPPDFQLIRLMMLLYLIAFLLCILQVYVVRCRHLIAQHYWPERTKPRTLWLYNQVLEGRKSILTQLIKAAKEKELKDQLVEDEISGRGNLVNRGLTVLGADQYRCVRCFRSDLSIADARLNTMMTFIKIIYYNFSNSRICPNCNNLYCTDCYAVKKKCLECGANLQEVLNETEFYIDSSCEEDELILEDIGRDGTSIHLFSLAFLIMLLLNVEKKCWLTVSLFQLPNAEQLRSSNEIAFSSYFIEHQNSMNPPTLNHGRRGWTKRARKWAYGGGKEGDGELCVN</sequence>
<reference evidence="9" key="1">
    <citation type="submission" date="2016-04" db="UniProtKB">
        <authorList>
            <consortium name="WormBaseParasite"/>
        </authorList>
    </citation>
    <scope>IDENTIFICATION</scope>
</reference>
<name>A0A158PSJ0_BRUPA</name>
<feature type="domain" description="Dendritic cell-specific transmembrane protein-like" evidence="6">
    <location>
        <begin position="478"/>
        <end position="566"/>
    </location>
</feature>
<reference evidence="7 8" key="2">
    <citation type="submission" date="2018-11" db="EMBL/GenBank/DDBJ databases">
        <authorList>
            <consortium name="Pathogen Informatics"/>
        </authorList>
    </citation>
    <scope>NUCLEOTIDE SEQUENCE [LARGE SCALE GENOMIC DNA]</scope>
</reference>
<accession>A0A158PSJ0</accession>
<evidence type="ECO:0000256" key="2">
    <source>
        <dbReference type="ARBA" id="ARBA00022692"/>
    </source>
</evidence>
<evidence type="ECO:0000256" key="1">
    <source>
        <dbReference type="ARBA" id="ARBA00004141"/>
    </source>
</evidence>
<dbReference type="InterPro" id="IPR012858">
    <property type="entry name" value="DC_STAMP-like"/>
</dbReference>
<keyword evidence="3 5" id="KW-1133">Transmembrane helix</keyword>
<keyword evidence="2 5" id="KW-0812">Transmembrane</keyword>
<dbReference type="PANTHER" id="PTHR21041">
    <property type="entry name" value="DENDRITIC CELL-SPECIFIC TRANSMEMBRANE PROTEIN"/>
    <property type="match status" value="1"/>
</dbReference>
<evidence type="ECO:0000313" key="8">
    <source>
        <dbReference type="Proteomes" id="UP000278627"/>
    </source>
</evidence>
<organism evidence="9">
    <name type="scientific">Brugia pahangi</name>
    <name type="common">Filarial nematode worm</name>
    <dbReference type="NCBI Taxonomy" id="6280"/>
    <lineage>
        <taxon>Eukaryota</taxon>
        <taxon>Metazoa</taxon>
        <taxon>Ecdysozoa</taxon>
        <taxon>Nematoda</taxon>
        <taxon>Chromadorea</taxon>
        <taxon>Rhabditida</taxon>
        <taxon>Spirurina</taxon>
        <taxon>Spiruromorpha</taxon>
        <taxon>Filarioidea</taxon>
        <taxon>Onchocercidae</taxon>
        <taxon>Brugia</taxon>
    </lineage>
</organism>
<evidence type="ECO:0000313" key="9">
    <source>
        <dbReference type="WBParaSite" id="BPAG_0001322901-mRNA-1"/>
    </source>
</evidence>
<feature type="domain" description="Dendritic cell-specific transmembrane protein-like" evidence="6">
    <location>
        <begin position="443"/>
        <end position="476"/>
    </location>
</feature>